<dbReference type="Gene3D" id="3.30.1010.10">
    <property type="entry name" value="Phosphatidylinositol 3-kinase Catalytic Subunit, Chain A, domain 4"/>
    <property type="match status" value="1"/>
</dbReference>
<dbReference type="PROSITE" id="PS51545">
    <property type="entry name" value="PIK_HELICAL"/>
    <property type="match status" value="1"/>
</dbReference>
<keyword evidence="5" id="KW-0812">Transmembrane</keyword>
<keyword evidence="4" id="KW-0418">Kinase</keyword>
<dbReference type="SMART" id="SM00145">
    <property type="entry name" value="PI3Ka"/>
    <property type="match status" value="1"/>
</dbReference>
<sequence length="2021" mass="226567">MAVDGPRPAESLRHLACSLAALNPAPWEKVKKLSRLCPASPSSSSDVFILDQRGTDGILALGLFALHSGLQYKEKIMPYLVDVLKGLPTARWLEAREPVHFSKSPLAGEFAFCFVTLMSGLAAQDNSLDGDIIKLQLSLFDTLIDQCCGYKDLTDPKKASFCCTTVPLLLGVAQALGVSSVYVSDPSLITRLLFPKHSGHNTPDELQLPRALSRAAPRRFLSFPQGKRDDSYHLSDTQLNNLIMKVEQLINMQVLQGLDLLLSDCLQAGVLLRKFPFQMFSEVILLSMMTLLRDLCQYTRGLSKSVASKAHDVGKMVFTTVKAEFQKKSENLSATLPWKLQTVSASIDLMVWTAEHDDQDGETLCENIADFLCSNLAVSFAQSDNFLFILSCLEGFATLAEKLPTLASSVLNSLKKFLLLPAPLLVKLSETAKKPSANIVMTVSSDSNNSSITFGHTSGLTKNLQESSYQKVRNVAVDSICRTLKSGQTIDENCVQAFLASVANTLYMSKSSDGTSTLISNNAILTLGHVAFMLHTVPKTTETVLTILQQRFCNPPSSLDPLIVEQLGNLILSGSEQCYQQIMNMFMKISIDAGSMAYSAEPSINDKTEGYRHCGLAVINAFSNVAANLKGETQLQDYLVRLLELFVQLGLESKRASEKAPVAFKASSSAGNLGVLIPVISIVMQRLPVITDPKPRLHKLFRDFWLYCVVMGFGVEGSGLWPHEWYEGVCQIASKSPLLLGTGHLRSELMYNSALRNDSVNPAELNEVRTSLLEALSNPAEIITLVNRLNFGQCTYLLSVYRLESLRVSSDPGKFYSIFDYLEDKAIEKDKAGMWQCISAVGDKVFSVFLDVMSNKPRTTKREDELETHAQFLLVKFNHLQKRIRRVADKYLSSFVDKFPHLLWNGRVLHFMLDLLQELSQCLNHPNENHQTIEINVPSSVPFRLTVSEEMDGREGTVRDFADRCSGIIMEAIKWAPETTRSLLQDYIMKLKNASQGISHHTGLSLATENVLRFAGLNPSSVAVSGVFLDKRPNCVKQDSSQLVSGLTFRNRYLGEVMGMRELLVCQSSNDQDANMALSAMLNKQLVDSKMSSEDSFVAAMFKASAFLVTSKGTRHHQLHEACMAGDERDTFYKNSVFVHFCELSLFPILSKISAAWQWTVCRRVGLFAADQKVDSPLAVFSDDRSPPTAPNVSPHDIWIKFLARRFEVIKYYSRDQVEIFATMLQRCLPLCVGKKNCLSWHITTLRARFRLLHLGLSMLQGDFLTNSVMKNVLRERIYLNAMDYFSIEPMWPVSKDVQLREDVQVLIKFWQAMHSDKKYMKYFMVSSPVDTAGQLLPHTSSSSSQYTSGSSGLGPYLQGNRWMNTIPLSSNLSSRRSATGNSGGKEATGNQHVLKDYLKRRNLILALIRQEIDRLSTWHNPLARPELSFTGLESMVNWANQTVFTERIWRDLVRLAWHISPDIAVFLPVRFKEVPVIHKEVSRLVRIHPTAVSDIPEAVQYLVTEKNVKADIPELTHVLCWSAIPPVQAMAYFSQQYPPHPLTAQYAIRVLQSFPPDAIILYIPQLVQATRYDALGFVSEYILWAAQHSQLLAHQLIWNMKTNVFTDEEAQHKDPEIGQHLENLIERISNSLSGTALDFYKREFDFFDKVTSVSGTIRPYPKGPERKKACLEALSKIQSQEGVYLPSNPEALVLEIDYNSGTPMQSAAKAPFLARFKVKHCGIQELENINASKDFSSSDSEEEEVARGKSPKIYWQAAIFKVGDDVRQDMLALQVISLFKNIFEQVGLDVYLKPYRVVATAPGNGVIECVPDSKSRDQLGRQTEVDLYEYYQKTYGDESSSAFQQARANFIKSMAAYSIVSFLLQIKDRHNGNLMLNRAGHIIHIDFGFMFESSPGGNLGFEPDMKLSHEMVMIMGGTMESPSFRWFMDLCVKAYLTVRPYQEAIVSLVALMLDTGLPCFRGETLKRLSHVLLAFFLPLSYTTYSSIPMVLVFRPLLLFFSIHRTRVYDLIQLAQNQIPC</sequence>
<dbReference type="InterPro" id="IPR045495">
    <property type="entry name" value="PI4K_N"/>
</dbReference>
<dbReference type="Gene3D" id="1.25.40.70">
    <property type="entry name" value="Phosphatidylinositol 3-kinase, accessory domain (PIK)"/>
    <property type="match status" value="1"/>
</dbReference>
<evidence type="ECO:0000256" key="4">
    <source>
        <dbReference type="ARBA" id="ARBA00022777"/>
    </source>
</evidence>
<dbReference type="InterPro" id="IPR011009">
    <property type="entry name" value="Kinase-like_dom_sf"/>
</dbReference>
<protein>
    <recommendedName>
        <fullName evidence="2">1-phosphatidylinositol 4-kinase</fullName>
        <ecNumber evidence="2">2.7.1.67</ecNumber>
    </recommendedName>
</protein>
<keyword evidence="9" id="KW-1185">Reference proteome</keyword>
<dbReference type="PROSITE" id="PS00915">
    <property type="entry name" value="PI3_4_KINASE_1"/>
    <property type="match status" value="1"/>
</dbReference>
<feature type="domain" description="PIK helical" evidence="7">
    <location>
        <begin position="1440"/>
        <end position="1628"/>
    </location>
</feature>
<dbReference type="PANTHER" id="PTHR10048:SF15">
    <property type="entry name" value="PHOSPHATIDYLINOSITOL 4-KINASE ALPHA"/>
    <property type="match status" value="1"/>
</dbReference>
<dbReference type="InterPro" id="IPR016024">
    <property type="entry name" value="ARM-type_fold"/>
</dbReference>
<dbReference type="SMART" id="SM00146">
    <property type="entry name" value="PI3Kc"/>
    <property type="match status" value="1"/>
</dbReference>
<dbReference type="Proteomes" id="UP001159427">
    <property type="component" value="Unassembled WGS sequence"/>
</dbReference>
<dbReference type="EC" id="2.7.1.67" evidence="2"/>
<comment type="similarity">
    <text evidence="1">Belongs to the PI3/PI4-kinase family. Type III PI4K subfamily.</text>
</comment>
<organism evidence="8 9">
    <name type="scientific">Porites evermanni</name>
    <dbReference type="NCBI Taxonomy" id="104178"/>
    <lineage>
        <taxon>Eukaryota</taxon>
        <taxon>Metazoa</taxon>
        <taxon>Cnidaria</taxon>
        <taxon>Anthozoa</taxon>
        <taxon>Hexacorallia</taxon>
        <taxon>Scleractinia</taxon>
        <taxon>Fungiina</taxon>
        <taxon>Poritidae</taxon>
        <taxon>Porites</taxon>
    </lineage>
</organism>
<keyword evidence="5" id="KW-1133">Transmembrane helix</keyword>
<evidence type="ECO:0000256" key="5">
    <source>
        <dbReference type="SAM" id="Phobius"/>
    </source>
</evidence>
<reference evidence="8 9" key="1">
    <citation type="submission" date="2022-05" db="EMBL/GenBank/DDBJ databases">
        <authorList>
            <consortium name="Genoscope - CEA"/>
            <person name="William W."/>
        </authorList>
    </citation>
    <scope>NUCLEOTIDE SEQUENCE [LARGE SCALE GENOMIC DNA]</scope>
</reference>
<dbReference type="Gene3D" id="1.10.1070.11">
    <property type="entry name" value="Phosphatidylinositol 3-/4-kinase, catalytic domain"/>
    <property type="match status" value="1"/>
</dbReference>
<evidence type="ECO:0000256" key="2">
    <source>
        <dbReference type="ARBA" id="ARBA00012169"/>
    </source>
</evidence>
<accession>A0ABN8MJ78</accession>
<keyword evidence="5" id="KW-0472">Membrane</keyword>
<evidence type="ECO:0000313" key="9">
    <source>
        <dbReference type="Proteomes" id="UP001159427"/>
    </source>
</evidence>
<dbReference type="SUPFAM" id="SSF56112">
    <property type="entry name" value="Protein kinase-like (PK-like)"/>
    <property type="match status" value="1"/>
</dbReference>
<comment type="caution">
    <text evidence="8">The sequence shown here is derived from an EMBL/GenBank/DDBJ whole genome shotgun (WGS) entry which is preliminary data.</text>
</comment>
<evidence type="ECO:0000256" key="3">
    <source>
        <dbReference type="ARBA" id="ARBA00022679"/>
    </source>
</evidence>
<dbReference type="SUPFAM" id="SSF48371">
    <property type="entry name" value="ARM repeat"/>
    <property type="match status" value="2"/>
</dbReference>
<dbReference type="EMBL" id="CALNXI010000535">
    <property type="protein sequence ID" value="CAH3028802.1"/>
    <property type="molecule type" value="Genomic_DNA"/>
</dbReference>
<dbReference type="PROSITE" id="PS50290">
    <property type="entry name" value="PI3_4_KINASE_3"/>
    <property type="match status" value="1"/>
</dbReference>
<dbReference type="InterPro" id="IPR001263">
    <property type="entry name" value="PI3K_accessory_dom"/>
</dbReference>
<dbReference type="Pfam" id="PF19274">
    <property type="entry name" value="PI4K_N"/>
    <property type="match status" value="2"/>
</dbReference>
<evidence type="ECO:0000256" key="1">
    <source>
        <dbReference type="ARBA" id="ARBA00006209"/>
    </source>
</evidence>
<dbReference type="Pfam" id="PF00613">
    <property type="entry name" value="PI3Ka"/>
    <property type="match status" value="1"/>
</dbReference>
<evidence type="ECO:0000259" key="6">
    <source>
        <dbReference type="PROSITE" id="PS50290"/>
    </source>
</evidence>
<dbReference type="PROSITE" id="PS00916">
    <property type="entry name" value="PI3_4_KINASE_2"/>
    <property type="match status" value="1"/>
</dbReference>
<name>A0ABN8MJ78_9CNID</name>
<dbReference type="InterPro" id="IPR036940">
    <property type="entry name" value="PI3/4_kinase_cat_sf"/>
</dbReference>
<dbReference type="InterPro" id="IPR000403">
    <property type="entry name" value="PI3/4_kinase_cat_dom"/>
</dbReference>
<feature type="domain" description="PI3K/PI4K catalytic" evidence="6">
    <location>
        <begin position="1736"/>
        <end position="2001"/>
    </location>
</feature>
<dbReference type="CDD" id="cd05167">
    <property type="entry name" value="PI4Kc_III_alpha"/>
    <property type="match status" value="1"/>
</dbReference>
<dbReference type="Pfam" id="PF00454">
    <property type="entry name" value="PI3_PI4_kinase"/>
    <property type="match status" value="1"/>
</dbReference>
<dbReference type="InterPro" id="IPR018936">
    <property type="entry name" value="PI3/4_kinase_CS"/>
</dbReference>
<proteinExistence type="inferred from homology"/>
<dbReference type="InterPro" id="IPR015433">
    <property type="entry name" value="PI3/4_kinase"/>
</dbReference>
<keyword evidence="3" id="KW-0808">Transferase</keyword>
<evidence type="ECO:0000259" key="7">
    <source>
        <dbReference type="PROSITE" id="PS51545"/>
    </source>
</evidence>
<gene>
    <name evidence="8" type="ORF">PEVE_00034918</name>
</gene>
<feature type="transmembrane region" description="Helical" evidence="5">
    <location>
        <begin position="1972"/>
        <end position="1998"/>
    </location>
</feature>
<evidence type="ECO:0000313" key="8">
    <source>
        <dbReference type="EMBL" id="CAH3028802.1"/>
    </source>
</evidence>
<dbReference type="InterPro" id="IPR042236">
    <property type="entry name" value="PI3K_accessory_sf"/>
</dbReference>
<dbReference type="PANTHER" id="PTHR10048">
    <property type="entry name" value="PHOSPHATIDYLINOSITOL KINASE"/>
    <property type="match status" value="1"/>
</dbReference>